<accession>A0A5B7JPU1</accession>
<evidence type="ECO:0000313" key="2">
    <source>
        <dbReference type="Proteomes" id="UP000324222"/>
    </source>
</evidence>
<proteinExistence type="predicted"/>
<evidence type="ECO:0000313" key="1">
    <source>
        <dbReference type="EMBL" id="MPC96595.1"/>
    </source>
</evidence>
<sequence>MSLFKQANAEEFGRLQMSCDILTIARAKTASGEIDQVRNNSNFHLFFSRRTPLQEFLLVTVSREVGKVMFGCSMEVPAHFVECRHENPLAGEYSHHKKSPTNSSGLGCVLTSEYNSVPVTGARAPLSNNDLCYSEQS</sequence>
<dbReference type="EMBL" id="VSRR010106629">
    <property type="protein sequence ID" value="MPC96595.1"/>
    <property type="molecule type" value="Genomic_DNA"/>
</dbReference>
<gene>
    <name evidence="1" type="ORF">E2C01_091861</name>
</gene>
<keyword evidence="2" id="KW-1185">Reference proteome</keyword>
<dbReference type="AlphaFoldDB" id="A0A5B7JPU1"/>
<organism evidence="1 2">
    <name type="scientific">Portunus trituberculatus</name>
    <name type="common">Swimming crab</name>
    <name type="synonym">Neptunus trituberculatus</name>
    <dbReference type="NCBI Taxonomy" id="210409"/>
    <lineage>
        <taxon>Eukaryota</taxon>
        <taxon>Metazoa</taxon>
        <taxon>Ecdysozoa</taxon>
        <taxon>Arthropoda</taxon>
        <taxon>Crustacea</taxon>
        <taxon>Multicrustacea</taxon>
        <taxon>Malacostraca</taxon>
        <taxon>Eumalacostraca</taxon>
        <taxon>Eucarida</taxon>
        <taxon>Decapoda</taxon>
        <taxon>Pleocyemata</taxon>
        <taxon>Brachyura</taxon>
        <taxon>Eubrachyura</taxon>
        <taxon>Portunoidea</taxon>
        <taxon>Portunidae</taxon>
        <taxon>Portuninae</taxon>
        <taxon>Portunus</taxon>
    </lineage>
</organism>
<reference evidence="1 2" key="1">
    <citation type="submission" date="2019-05" db="EMBL/GenBank/DDBJ databases">
        <title>Another draft genome of Portunus trituberculatus and its Hox gene families provides insights of decapod evolution.</title>
        <authorList>
            <person name="Jeong J.-H."/>
            <person name="Song I."/>
            <person name="Kim S."/>
            <person name="Choi T."/>
            <person name="Kim D."/>
            <person name="Ryu S."/>
            <person name="Kim W."/>
        </authorList>
    </citation>
    <scope>NUCLEOTIDE SEQUENCE [LARGE SCALE GENOMIC DNA]</scope>
    <source>
        <tissue evidence="1">Muscle</tissue>
    </source>
</reference>
<name>A0A5B7JPU1_PORTR</name>
<dbReference type="Proteomes" id="UP000324222">
    <property type="component" value="Unassembled WGS sequence"/>
</dbReference>
<protein>
    <submittedName>
        <fullName evidence="1">Uncharacterized protein</fullName>
    </submittedName>
</protein>
<comment type="caution">
    <text evidence="1">The sequence shown here is derived from an EMBL/GenBank/DDBJ whole genome shotgun (WGS) entry which is preliminary data.</text>
</comment>